<keyword evidence="2" id="KW-1185">Reference proteome</keyword>
<dbReference type="InterPro" id="IPR008557">
    <property type="entry name" value="PhoX"/>
</dbReference>
<dbReference type="PANTHER" id="PTHR35399:SF2">
    <property type="entry name" value="DUF839 DOMAIN-CONTAINING PROTEIN"/>
    <property type="match status" value="1"/>
</dbReference>
<reference evidence="1 2" key="1">
    <citation type="submission" date="2021-04" db="EMBL/GenBank/DDBJ databases">
        <title>Pseudomonas boanensis sp. nov., a bacterium isolated from river water used for household purposes in Boane District, Mozambique.</title>
        <authorList>
            <person name="Nicklasson M."/>
            <person name="Martin-Rodriguez A.J."/>
            <person name="Thorell K."/>
            <person name="Neves L."/>
            <person name="Mussagy A."/>
            <person name="Rydberg H.A."/>
            <person name="Hernroth B."/>
            <person name="Svensson-Stadler L."/>
            <person name="Sjoling A."/>
        </authorList>
    </citation>
    <scope>NUCLEOTIDE SEQUENCE [LARGE SCALE GENOMIC DNA]</scope>
    <source>
        <strain evidence="1 2">DB1</strain>
    </source>
</reference>
<dbReference type="PANTHER" id="PTHR35399">
    <property type="entry name" value="SLR8030 PROTEIN"/>
    <property type="match status" value="1"/>
</dbReference>
<sequence>MLASKLAPTERVPAIRLSTRISPRFRDEPVIFSSHCPYSVRAPSIRLYGDSALNQHNDNAVLFGNGDEVPSNNSNNPHIRDLIGGLNRRQLLAGGAALGTLAFLGAAIPGDALAAEPQAKGQPFKLRSRLPFDAIPISRTDGISVPTGYKATPFIPWGTPITGRYPAFLDDASNSAQDQAEQVGMHHDGMHYFPIDARRGSAKSSDHGLLVLNHEYIDAPLIHPNGPTLVNGKRASAEEVRKEINGHGVSVVEIRRNVRGEWEVVPSPRNRRITAATPMEIRGPARGNPLLQTRYSPDGTATRGTQNNCSNGFTPWGTYLTCEENWAGYFATRDSDVSRELKRYGLRSSSRFGWETLPGDEFERFDATRKTTDAQGDYRNEPNHFGWIVEIDPFDPSSTPVKRTALGRFAHEGLIFAPVQGGRPVVCYSGDDSQNEYIYKYVSRDKYRPGNSDGRLLDEGTLYVARFNADGSGDWLPLDINDRRFRSACETAGVTFANQGEVLINTRLAADIVGATRMDRPEWGAVNPDNGEVYFTLTNNTARTTTDAANPRIANAYGHIIRWRENSRDHTGLRFDWNIFLLAGPNGDSRDPKGQPLSEQNILASPDGLWFDDEGRLWIQTDMSGSQLSSGPFGNNQMLVADPRSGEVKRFLVGPLGAEVTGITATPDFKTLFINIQHPGEGSTATNLLSTWPDGPGKRPRSATVIITRDDGRRLL</sequence>
<name>A0ABS5XBD4_9GAMM</name>
<gene>
    <name evidence="1" type="ORF">J7302_02445</name>
</gene>
<dbReference type="PROSITE" id="PS51318">
    <property type="entry name" value="TAT"/>
    <property type="match status" value="1"/>
</dbReference>
<comment type="caution">
    <text evidence="1">The sequence shown here is derived from an EMBL/GenBank/DDBJ whole genome shotgun (WGS) entry which is preliminary data.</text>
</comment>
<dbReference type="Proteomes" id="UP001519667">
    <property type="component" value="Unassembled WGS sequence"/>
</dbReference>
<dbReference type="SUPFAM" id="SSF63829">
    <property type="entry name" value="Calcium-dependent phosphotriesterase"/>
    <property type="match status" value="1"/>
</dbReference>
<proteinExistence type="predicted"/>
<dbReference type="Pfam" id="PF05787">
    <property type="entry name" value="PhoX"/>
    <property type="match status" value="1"/>
</dbReference>
<evidence type="ECO:0000313" key="2">
    <source>
        <dbReference type="Proteomes" id="UP001519667"/>
    </source>
</evidence>
<accession>A0ABS5XBD4</accession>
<dbReference type="InterPro" id="IPR006311">
    <property type="entry name" value="TAT_signal"/>
</dbReference>
<dbReference type="EMBL" id="JAGTIS010000001">
    <property type="protein sequence ID" value="MBT8765001.1"/>
    <property type="molecule type" value="Genomic_DNA"/>
</dbReference>
<organism evidence="1 2">
    <name type="scientific">Metapseudomonas boanensis</name>
    <dbReference type="NCBI Taxonomy" id="2822138"/>
    <lineage>
        <taxon>Bacteria</taxon>
        <taxon>Pseudomonadati</taxon>
        <taxon>Pseudomonadota</taxon>
        <taxon>Gammaproteobacteria</taxon>
        <taxon>Pseudomonadales</taxon>
        <taxon>Pseudomonadaceae</taxon>
        <taxon>Metapseudomonas</taxon>
    </lineage>
</organism>
<protein>
    <submittedName>
        <fullName evidence="1">PhoX family phosphatase</fullName>
    </submittedName>
</protein>
<evidence type="ECO:0000313" key="1">
    <source>
        <dbReference type="EMBL" id="MBT8765001.1"/>
    </source>
</evidence>